<comment type="caution">
    <text evidence="1">The sequence shown here is derived from an EMBL/GenBank/DDBJ whole genome shotgun (WGS) entry which is preliminary data.</text>
</comment>
<accession>A0AAJ0CE33</accession>
<name>A0AAJ0CE33_9HYPO</name>
<dbReference type="AlphaFoldDB" id="A0AAJ0CE33"/>
<keyword evidence="2" id="KW-1185">Reference proteome</keyword>
<dbReference type="Proteomes" id="UP001251528">
    <property type="component" value="Unassembled WGS sequence"/>
</dbReference>
<evidence type="ECO:0000313" key="2">
    <source>
        <dbReference type="Proteomes" id="UP001251528"/>
    </source>
</evidence>
<gene>
    <name evidence="1" type="ORF">QQS21_012348</name>
</gene>
<organism evidence="1 2">
    <name type="scientific">Conoideocrella luteorostrata</name>
    <dbReference type="NCBI Taxonomy" id="1105319"/>
    <lineage>
        <taxon>Eukaryota</taxon>
        <taxon>Fungi</taxon>
        <taxon>Dikarya</taxon>
        <taxon>Ascomycota</taxon>
        <taxon>Pezizomycotina</taxon>
        <taxon>Sordariomycetes</taxon>
        <taxon>Hypocreomycetidae</taxon>
        <taxon>Hypocreales</taxon>
        <taxon>Clavicipitaceae</taxon>
        <taxon>Conoideocrella</taxon>
    </lineage>
</organism>
<dbReference type="EMBL" id="JASWJB010000513">
    <property type="protein sequence ID" value="KAK2589972.1"/>
    <property type="molecule type" value="Genomic_DNA"/>
</dbReference>
<proteinExistence type="predicted"/>
<reference evidence="1" key="1">
    <citation type="submission" date="2023-06" db="EMBL/GenBank/DDBJ databases">
        <title>Conoideocrella luteorostrata (Hypocreales: Clavicipitaceae), a potential biocontrol fungus for elongate hemlock scale in United States Christmas tree production areas.</title>
        <authorList>
            <person name="Barrett H."/>
            <person name="Lovett B."/>
            <person name="Macias A.M."/>
            <person name="Stajich J.E."/>
            <person name="Kasson M.T."/>
        </authorList>
    </citation>
    <scope>NUCLEOTIDE SEQUENCE</scope>
    <source>
        <strain evidence="1">ARSEF 14590</strain>
    </source>
</reference>
<evidence type="ECO:0000313" key="1">
    <source>
        <dbReference type="EMBL" id="KAK2589972.1"/>
    </source>
</evidence>
<protein>
    <submittedName>
        <fullName evidence="1">Uncharacterized protein</fullName>
    </submittedName>
</protein>
<sequence length="70" mass="7477">MVSDERGTSTTVARTPARSLSQVAARISLPATPADVANAFGRSTIAMRKRVTFMYQETGLTEASNATRDS</sequence>